<evidence type="ECO:0000256" key="1">
    <source>
        <dbReference type="SAM" id="MobiDB-lite"/>
    </source>
</evidence>
<proteinExistence type="predicted"/>
<dbReference type="InterPro" id="IPR011990">
    <property type="entry name" value="TPR-like_helical_dom_sf"/>
</dbReference>
<dbReference type="SUPFAM" id="SSF48452">
    <property type="entry name" value="TPR-like"/>
    <property type="match status" value="2"/>
</dbReference>
<sequence>MVDLAGAHLVDLDVMSPEEALALFTKIVGEERVGSEREAALDVVAACGFLPLAIRIAASRLAARRTWTVSVLAAKLADERRRLDELQAGDLAVKATFELGYGQLEPAQARAFRLLGLADGPDISLAAAAAVLDLPGGHGGPAGVPGRHLPPGISRPRPLPLPRPGPPLRACMRGTRRTAAGREEAALSRVLDFYLATAVGVYATERPGDRLVDGLEPTEHPGMTFSDGSAALDWLYTEASPLLTAVRQAAGTDRLRRGVDLLWAAKDLTESGANSHQYEMTARAMCDATHTAGDARAAGRARTVLTDVLLVSGRIEQAEEEARLAMELADSVRDAAAVSWVANNRGLICLHQRRYSSGKILFDQAIEGFRATGNRAGEASALSNLSRAQLGMGNITEAVEIARHGLAVYLEMGRTMRLANGHFAVGVALATAGRHSEALGQFSEAVSIFADHRQRLWEGATNFRIAEVHLAAKRPSHAAQHAEQALALGCIGGDRMRGNVLTLLGRALSALGQADRASACWREAVSSSSRTPLPRPARFAPSLRQWHDPHRCTPPSGRSAFVYLRPAFSSLSHRRVGGQTADQGRSVTVRLRTPARQAAWGVAGRVLHTWHHNRGASLMSDKMKDAEATPLDNHMPTPPAEEETVTTLDNHMPSEPVGITTLDNHMPAPPALGLDGGK</sequence>
<dbReference type="InterPro" id="IPR019734">
    <property type="entry name" value="TPR_rpt"/>
</dbReference>
<reference evidence="2" key="1">
    <citation type="submission" date="2024-06" db="EMBL/GenBank/DDBJ databases">
        <authorList>
            <consortium name="consrtm"/>
            <person name="Uemura M."/>
            <person name="Terahara T."/>
        </authorList>
    </citation>
    <scope>NUCLEOTIDE SEQUENCE</scope>
    <source>
        <strain evidence="2">KM77-8</strain>
    </source>
</reference>
<evidence type="ECO:0008006" key="3">
    <source>
        <dbReference type="Google" id="ProtNLM"/>
    </source>
</evidence>
<feature type="region of interest" description="Disordered" evidence="1">
    <location>
        <begin position="659"/>
        <end position="678"/>
    </location>
</feature>
<dbReference type="EMBL" id="AP035768">
    <property type="protein sequence ID" value="BFO22419.1"/>
    <property type="molecule type" value="Genomic_DNA"/>
</dbReference>
<protein>
    <recommendedName>
        <fullName evidence="3">Tetratricopeptide repeat protein</fullName>
    </recommendedName>
</protein>
<dbReference type="PANTHER" id="PTHR47691:SF3">
    <property type="entry name" value="HTH-TYPE TRANSCRIPTIONAL REGULATOR RV0890C-RELATED"/>
    <property type="match status" value="1"/>
</dbReference>
<dbReference type="AlphaFoldDB" id="A0AAT9HY25"/>
<dbReference type="SMART" id="SM00028">
    <property type="entry name" value="TPR"/>
    <property type="match status" value="4"/>
</dbReference>
<gene>
    <name evidence="2" type="ORF">SHKM778_88070</name>
</gene>
<name>A0AAT9HY25_9ACTN</name>
<dbReference type="PANTHER" id="PTHR47691">
    <property type="entry name" value="REGULATOR-RELATED"/>
    <property type="match status" value="1"/>
</dbReference>
<dbReference type="Pfam" id="PF13424">
    <property type="entry name" value="TPR_12"/>
    <property type="match status" value="1"/>
</dbReference>
<evidence type="ECO:0000313" key="2">
    <source>
        <dbReference type="EMBL" id="BFO22419.1"/>
    </source>
</evidence>
<organism evidence="2">
    <name type="scientific">Streptomyces haneummycinicus</name>
    <dbReference type="NCBI Taxonomy" id="3074435"/>
    <lineage>
        <taxon>Bacteria</taxon>
        <taxon>Bacillati</taxon>
        <taxon>Actinomycetota</taxon>
        <taxon>Actinomycetes</taxon>
        <taxon>Kitasatosporales</taxon>
        <taxon>Streptomycetaceae</taxon>
        <taxon>Streptomyces</taxon>
    </lineage>
</organism>
<reference evidence="2" key="2">
    <citation type="submission" date="2024-07" db="EMBL/GenBank/DDBJ databases">
        <title>Streptomyces haneummycinica sp. nov., a new antibiotic-producing actinobacterium isolated from marine sediment.</title>
        <authorList>
            <person name="Uemura M."/>
            <person name="Hamada M."/>
            <person name="Hirano S."/>
            <person name="Kobayashi K."/>
            <person name="Ohshiro T."/>
            <person name="Kobayashi T."/>
            <person name="Terahara T."/>
        </authorList>
    </citation>
    <scope>NUCLEOTIDE SEQUENCE</scope>
    <source>
        <strain evidence="2">KM77-8</strain>
    </source>
</reference>
<accession>A0AAT9HY25</accession>
<dbReference type="Gene3D" id="1.25.40.10">
    <property type="entry name" value="Tetratricopeptide repeat domain"/>
    <property type="match status" value="1"/>
</dbReference>